<comment type="pathway">
    <text evidence="3 11">Glycan biosynthesis; glycogen biosynthesis.</text>
</comment>
<feature type="domain" description="Starch synthase catalytic" evidence="13">
    <location>
        <begin position="30"/>
        <end position="264"/>
    </location>
</feature>
<dbReference type="NCBIfam" id="TIGR02095">
    <property type="entry name" value="glgA"/>
    <property type="match status" value="1"/>
</dbReference>
<evidence type="ECO:0000256" key="3">
    <source>
        <dbReference type="ARBA" id="ARBA00004964"/>
    </source>
</evidence>
<comment type="function">
    <text evidence="2 11">Synthesizes alpha-1,4-glucan chains using ADP-glucose.</text>
</comment>
<feature type="domain" description="Glycosyl transferase family 1" evidence="12">
    <location>
        <begin position="318"/>
        <end position="457"/>
    </location>
</feature>
<dbReference type="GO" id="GO:0004373">
    <property type="term" value="F:alpha-1,4-glucan glucosyltransferase (UDP-glucose donor) activity"/>
    <property type="evidence" value="ECO:0007669"/>
    <property type="project" value="InterPro"/>
</dbReference>
<evidence type="ECO:0000259" key="12">
    <source>
        <dbReference type="Pfam" id="PF00534"/>
    </source>
</evidence>
<gene>
    <name evidence="11" type="primary">glgA</name>
    <name evidence="14" type="ORF">SAMN05216271_1118</name>
</gene>
<dbReference type="UniPathway" id="UPA00164"/>
<dbReference type="Pfam" id="PF00534">
    <property type="entry name" value="Glycos_transf_1"/>
    <property type="match status" value="1"/>
</dbReference>
<accession>A0A1H1PBS0</accession>
<dbReference type="HAMAP" id="MF_00484">
    <property type="entry name" value="Glycogen_synth"/>
    <property type="match status" value="1"/>
</dbReference>
<evidence type="ECO:0000256" key="1">
    <source>
        <dbReference type="ARBA" id="ARBA00001478"/>
    </source>
</evidence>
<evidence type="ECO:0000256" key="7">
    <source>
        <dbReference type="ARBA" id="ARBA00022676"/>
    </source>
</evidence>
<proteinExistence type="inferred from homology"/>
<dbReference type="CDD" id="cd03791">
    <property type="entry name" value="GT5_Glycogen_synthase_DULL1-like"/>
    <property type="match status" value="1"/>
</dbReference>
<evidence type="ECO:0000256" key="11">
    <source>
        <dbReference type="HAMAP-Rule" id="MF_00484"/>
    </source>
</evidence>
<evidence type="ECO:0000256" key="4">
    <source>
        <dbReference type="ARBA" id="ARBA00010281"/>
    </source>
</evidence>
<protein>
    <recommendedName>
        <fullName evidence="6 11">Glycogen synthase</fullName>
        <ecNumber evidence="5 11">2.4.1.21</ecNumber>
    </recommendedName>
    <alternativeName>
        <fullName evidence="10 11">Starch [bacterial glycogen] synthase</fullName>
    </alternativeName>
</protein>
<evidence type="ECO:0000256" key="9">
    <source>
        <dbReference type="ARBA" id="ARBA00023056"/>
    </source>
</evidence>
<dbReference type="Proteomes" id="UP000243413">
    <property type="component" value="Chromosome I"/>
</dbReference>
<name>A0A1H1PBS0_9GAMM</name>
<evidence type="ECO:0000256" key="5">
    <source>
        <dbReference type="ARBA" id="ARBA00012588"/>
    </source>
</evidence>
<comment type="catalytic activity">
    <reaction evidence="1 11">
        <text>[(1-&gt;4)-alpha-D-glucosyl](n) + ADP-alpha-D-glucose = [(1-&gt;4)-alpha-D-glucosyl](n+1) + ADP + H(+)</text>
        <dbReference type="Rhea" id="RHEA:18189"/>
        <dbReference type="Rhea" id="RHEA-COMP:9584"/>
        <dbReference type="Rhea" id="RHEA-COMP:9587"/>
        <dbReference type="ChEBI" id="CHEBI:15378"/>
        <dbReference type="ChEBI" id="CHEBI:15444"/>
        <dbReference type="ChEBI" id="CHEBI:57498"/>
        <dbReference type="ChEBI" id="CHEBI:456216"/>
        <dbReference type="EC" id="2.4.1.21"/>
    </reaction>
</comment>
<dbReference type="EMBL" id="LT629763">
    <property type="protein sequence ID" value="SDS08475.1"/>
    <property type="molecule type" value="Genomic_DNA"/>
</dbReference>
<dbReference type="NCBIfam" id="NF001899">
    <property type="entry name" value="PRK00654.1-2"/>
    <property type="match status" value="1"/>
</dbReference>
<evidence type="ECO:0000313" key="15">
    <source>
        <dbReference type="Proteomes" id="UP000243413"/>
    </source>
</evidence>
<evidence type="ECO:0000256" key="8">
    <source>
        <dbReference type="ARBA" id="ARBA00022679"/>
    </source>
</evidence>
<organism evidence="14 15">
    <name type="scientific">Halopseudomonas sabulinigri</name>
    <dbReference type="NCBI Taxonomy" id="472181"/>
    <lineage>
        <taxon>Bacteria</taxon>
        <taxon>Pseudomonadati</taxon>
        <taxon>Pseudomonadota</taxon>
        <taxon>Gammaproteobacteria</taxon>
        <taxon>Pseudomonadales</taxon>
        <taxon>Pseudomonadaceae</taxon>
        <taxon>Halopseudomonas</taxon>
    </lineage>
</organism>
<dbReference type="PANTHER" id="PTHR45825">
    <property type="entry name" value="GRANULE-BOUND STARCH SYNTHASE 1, CHLOROPLASTIC/AMYLOPLASTIC"/>
    <property type="match status" value="1"/>
</dbReference>
<dbReference type="Pfam" id="PF08323">
    <property type="entry name" value="Glyco_transf_5"/>
    <property type="match status" value="1"/>
</dbReference>
<dbReference type="InterPro" id="IPR011835">
    <property type="entry name" value="GS/SS"/>
</dbReference>
<evidence type="ECO:0000256" key="6">
    <source>
        <dbReference type="ARBA" id="ARBA00019935"/>
    </source>
</evidence>
<dbReference type="PANTHER" id="PTHR45825:SF8">
    <property type="entry name" value="GLYCOGEN SYNTHASE"/>
    <property type="match status" value="1"/>
</dbReference>
<dbReference type="GO" id="GO:0009011">
    <property type="term" value="F:alpha-1,4-glucan glucosyltransferase (ADP-glucose donor) activity"/>
    <property type="evidence" value="ECO:0007669"/>
    <property type="project" value="UniProtKB-UniRule"/>
</dbReference>
<dbReference type="AlphaFoldDB" id="A0A1H1PBS0"/>
<dbReference type="STRING" id="472181.SAMN05216271_1118"/>
<dbReference type="SUPFAM" id="SSF53756">
    <property type="entry name" value="UDP-Glycosyltransferase/glycogen phosphorylase"/>
    <property type="match status" value="1"/>
</dbReference>
<keyword evidence="7 11" id="KW-0328">Glycosyltransferase</keyword>
<dbReference type="NCBIfam" id="NF001901">
    <property type="entry name" value="PRK00654.1-5"/>
    <property type="match status" value="1"/>
</dbReference>
<reference evidence="15" key="1">
    <citation type="submission" date="2016-10" db="EMBL/GenBank/DDBJ databases">
        <authorList>
            <person name="Varghese N."/>
            <person name="Submissions S."/>
        </authorList>
    </citation>
    <scope>NUCLEOTIDE SEQUENCE [LARGE SCALE GENOMIC DNA]</scope>
    <source>
        <strain evidence="15">JCM 14963</strain>
    </source>
</reference>
<dbReference type="RefSeq" id="WP_092284612.1">
    <property type="nucleotide sequence ID" value="NZ_LT629763.1"/>
</dbReference>
<evidence type="ECO:0000256" key="2">
    <source>
        <dbReference type="ARBA" id="ARBA00002764"/>
    </source>
</evidence>
<dbReference type="GO" id="GO:0005978">
    <property type="term" value="P:glycogen biosynthetic process"/>
    <property type="evidence" value="ECO:0007669"/>
    <property type="project" value="UniProtKB-UniRule"/>
</dbReference>
<dbReference type="InterPro" id="IPR001296">
    <property type="entry name" value="Glyco_trans_1"/>
</dbReference>
<dbReference type="InterPro" id="IPR013534">
    <property type="entry name" value="Starch_synth_cat_dom"/>
</dbReference>
<dbReference type="EC" id="2.4.1.21" evidence="5 11"/>
<evidence type="ECO:0000313" key="14">
    <source>
        <dbReference type="EMBL" id="SDS08475.1"/>
    </source>
</evidence>
<dbReference type="Gene3D" id="3.40.50.2000">
    <property type="entry name" value="Glycogen Phosphorylase B"/>
    <property type="match status" value="2"/>
</dbReference>
<sequence length="517" mass="57439">MGQALNTSLTEIAHSERIETPKISFRNHQKVLFVTSELNDLIKVGGLGDVAAALPRALNAYHDMRVLIPGYKQVLESGYPIRVVARLEGHAALPRCHLGRIDLPDGLIVYVVLNEALYNRSGTPYGDIEGRDWPDNHIRFARFALAAAQLAAGEAKLAWEPELVHANDWPSGLAPAYMKWMGLDKTSVFTIHNLAYQGLCDPRCLSEFGLPSEFGSAQGMEYYGKLSLLKAGINYADHITTVSQTYAHEITTPEFGCGLEGLLAFKARQGLLTGIANGIDEDFNPTNDAHLLGHFDSHRWEGRAENTRYVEQYFALQQDESPLFSVVSRLVHQKGIDLTIEVTDHLVKQGGRLAVLGRGERHLEERMKELEARYPGRVGVHIDFTETLARRMFAGSDFLLMPSVYEPCGLSQMYAQCFGSLPVARRTGGLADTIVDGVTGILFDKLDPQEYMHALDRSFAIHRNPPLMRAMRCKAMATPNYWQQAVRPYASLYGSLVDQQTHLSKAHTLSMVQACLG</sequence>
<comment type="similarity">
    <text evidence="4 11">Belongs to the glycosyltransferase 1 family. Bacterial/plant glycogen synthase subfamily.</text>
</comment>
<feature type="binding site" evidence="11">
    <location>
        <position position="43"/>
    </location>
    <ligand>
        <name>ADP-alpha-D-glucose</name>
        <dbReference type="ChEBI" id="CHEBI:57498"/>
    </ligand>
</feature>
<evidence type="ECO:0000256" key="10">
    <source>
        <dbReference type="ARBA" id="ARBA00031722"/>
    </source>
</evidence>
<dbReference type="OrthoDB" id="9808590at2"/>
<evidence type="ECO:0000259" key="13">
    <source>
        <dbReference type="Pfam" id="PF08323"/>
    </source>
</evidence>
<keyword evidence="8 11" id="KW-0808">Transferase</keyword>
<keyword evidence="9 11" id="KW-0320">Glycogen biosynthesis</keyword>